<protein>
    <submittedName>
        <fullName evidence="1">Uncharacterized protein</fullName>
    </submittedName>
</protein>
<keyword evidence="2" id="KW-1185">Reference proteome</keyword>
<dbReference type="Gramene" id="RZC50531">
    <property type="protein sequence ID" value="RZC50531"/>
    <property type="gene ID" value="C5167_018959"/>
</dbReference>
<proteinExistence type="predicted"/>
<reference evidence="1 2" key="1">
    <citation type="journal article" date="2018" name="Science">
        <title>The opium poppy genome and morphinan production.</title>
        <authorList>
            <person name="Guo L."/>
            <person name="Winzer T."/>
            <person name="Yang X."/>
            <person name="Li Y."/>
            <person name="Ning Z."/>
            <person name="He Z."/>
            <person name="Teodor R."/>
            <person name="Lu Y."/>
            <person name="Bowser T.A."/>
            <person name="Graham I.A."/>
            <person name="Ye K."/>
        </authorList>
    </citation>
    <scope>NUCLEOTIDE SEQUENCE [LARGE SCALE GENOMIC DNA]</scope>
    <source>
        <strain evidence="2">cv. HN1</strain>
        <tissue evidence="1">Leaves</tissue>
    </source>
</reference>
<evidence type="ECO:0000313" key="2">
    <source>
        <dbReference type="Proteomes" id="UP000316621"/>
    </source>
</evidence>
<dbReference type="EMBL" id="CM010716">
    <property type="protein sequence ID" value="RZC50531.1"/>
    <property type="molecule type" value="Genomic_DNA"/>
</dbReference>
<accession>A0A4Y7IS35</accession>
<evidence type="ECO:0000313" key="1">
    <source>
        <dbReference type="EMBL" id="RZC50531.1"/>
    </source>
</evidence>
<gene>
    <name evidence="1" type="ORF">C5167_018959</name>
</gene>
<dbReference type="Proteomes" id="UP000316621">
    <property type="component" value="Chromosome 2"/>
</dbReference>
<dbReference type="AlphaFoldDB" id="A0A4Y7IS35"/>
<organism evidence="1 2">
    <name type="scientific">Papaver somniferum</name>
    <name type="common">Opium poppy</name>
    <dbReference type="NCBI Taxonomy" id="3469"/>
    <lineage>
        <taxon>Eukaryota</taxon>
        <taxon>Viridiplantae</taxon>
        <taxon>Streptophyta</taxon>
        <taxon>Embryophyta</taxon>
        <taxon>Tracheophyta</taxon>
        <taxon>Spermatophyta</taxon>
        <taxon>Magnoliopsida</taxon>
        <taxon>Ranunculales</taxon>
        <taxon>Papaveraceae</taxon>
        <taxon>Papaveroideae</taxon>
        <taxon>Papaver</taxon>
    </lineage>
</organism>
<dbReference type="PANTHER" id="PTHR48449:SF1">
    <property type="entry name" value="DUF1985 DOMAIN-CONTAINING PROTEIN"/>
    <property type="match status" value="1"/>
</dbReference>
<sequence length="104" mass="11670">MHLMSTIKGRLSEKAYALFALMAVGHFLDMTVTLNSSTILHFLLSRKIVRQDDGDPFCMNFGVGGHILRFRMKEFALATGLNFKLTAATKEDLDNPLVSRIHQS</sequence>
<dbReference type="PANTHER" id="PTHR48449">
    <property type="entry name" value="DUF1985 DOMAIN-CONTAINING PROTEIN"/>
    <property type="match status" value="1"/>
</dbReference>
<name>A0A4Y7IS35_PAPSO</name>